<dbReference type="Gene3D" id="3.30.160.150">
    <property type="entry name" value="Lipoprotein like domain"/>
    <property type="match status" value="1"/>
</dbReference>
<evidence type="ECO:0000313" key="2">
    <source>
        <dbReference type="EMBL" id="GGB50759.1"/>
    </source>
</evidence>
<sequence>MPRLLLPLALLALTLSACGMQPLYSSGTQGAVATTLGDVTVAPIQGRAGWLVKNALDDRLDALGGGNSRFQLQVVLDDQITGFGLLANDQVTRERRTLRARYQLIENATGEIVFDATAASDAGIDIVSSEYATIAGENRALENLSLEIADQIVTRLSLFARELAPAQ</sequence>
<organism evidence="2 3">
    <name type="scientific">Blastomonas aquatica</name>
    <dbReference type="NCBI Taxonomy" id="1510276"/>
    <lineage>
        <taxon>Bacteria</taxon>
        <taxon>Pseudomonadati</taxon>
        <taxon>Pseudomonadota</taxon>
        <taxon>Alphaproteobacteria</taxon>
        <taxon>Sphingomonadales</taxon>
        <taxon>Sphingomonadaceae</taxon>
        <taxon>Blastomonas</taxon>
    </lineage>
</organism>
<comment type="caution">
    <text evidence="2">The sequence shown here is derived from an EMBL/GenBank/DDBJ whole genome shotgun (WGS) entry which is preliminary data.</text>
</comment>
<protein>
    <recommendedName>
        <fullName evidence="4">Secreted (Periplasmic)-like protein</fullName>
    </recommendedName>
</protein>
<evidence type="ECO:0000256" key="1">
    <source>
        <dbReference type="SAM" id="SignalP"/>
    </source>
</evidence>
<evidence type="ECO:0000313" key="3">
    <source>
        <dbReference type="Proteomes" id="UP000614261"/>
    </source>
</evidence>
<proteinExistence type="predicted"/>
<reference evidence="3" key="1">
    <citation type="journal article" date="2019" name="Int. J. Syst. Evol. Microbiol.">
        <title>The Global Catalogue of Microorganisms (GCM) 10K type strain sequencing project: providing services to taxonomists for standard genome sequencing and annotation.</title>
        <authorList>
            <consortium name="The Broad Institute Genomics Platform"/>
            <consortium name="The Broad Institute Genome Sequencing Center for Infectious Disease"/>
            <person name="Wu L."/>
            <person name="Ma J."/>
        </authorList>
    </citation>
    <scope>NUCLEOTIDE SEQUENCE [LARGE SCALE GENOMIC DNA]</scope>
    <source>
        <strain evidence="3">CGMCC 1.12851</strain>
    </source>
</reference>
<keyword evidence="3" id="KW-1185">Reference proteome</keyword>
<accession>A0ABQ1IS62</accession>
<keyword evidence="1" id="KW-0732">Signal</keyword>
<gene>
    <name evidence="2" type="ORF">GCM10010833_01810</name>
</gene>
<dbReference type="Pfam" id="PF04390">
    <property type="entry name" value="LptE"/>
    <property type="match status" value="1"/>
</dbReference>
<name>A0ABQ1IS62_9SPHN</name>
<dbReference type="InterPro" id="IPR007485">
    <property type="entry name" value="LPS_assembly_LptE"/>
</dbReference>
<dbReference type="PROSITE" id="PS51257">
    <property type="entry name" value="PROKAR_LIPOPROTEIN"/>
    <property type="match status" value="1"/>
</dbReference>
<feature type="chain" id="PRO_5045078616" description="Secreted (Periplasmic)-like protein" evidence="1">
    <location>
        <begin position="20"/>
        <end position="167"/>
    </location>
</feature>
<dbReference type="EMBL" id="BMGD01000001">
    <property type="protein sequence ID" value="GGB50759.1"/>
    <property type="molecule type" value="Genomic_DNA"/>
</dbReference>
<feature type="signal peptide" evidence="1">
    <location>
        <begin position="1"/>
        <end position="19"/>
    </location>
</feature>
<evidence type="ECO:0008006" key="4">
    <source>
        <dbReference type="Google" id="ProtNLM"/>
    </source>
</evidence>
<dbReference type="RefSeq" id="WP_188512488.1">
    <property type="nucleotide sequence ID" value="NZ_BMGD01000001.1"/>
</dbReference>
<dbReference type="Proteomes" id="UP000614261">
    <property type="component" value="Unassembled WGS sequence"/>
</dbReference>